<name>U4LQY0_PYROM</name>
<keyword evidence="2" id="KW-1185">Reference proteome</keyword>
<protein>
    <submittedName>
        <fullName evidence="1">Uncharacterized protein</fullName>
    </submittedName>
</protein>
<gene>
    <name evidence="1" type="ORF">PCON_07037</name>
</gene>
<dbReference type="Proteomes" id="UP000018144">
    <property type="component" value="Unassembled WGS sequence"/>
</dbReference>
<evidence type="ECO:0000313" key="1">
    <source>
        <dbReference type="EMBL" id="CCX29711.1"/>
    </source>
</evidence>
<accession>U4LQY0</accession>
<dbReference type="AlphaFoldDB" id="U4LQY0"/>
<dbReference type="EMBL" id="HF935352">
    <property type="protein sequence ID" value="CCX29711.1"/>
    <property type="molecule type" value="Genomic_DNA"/>
</dbReference>
<reference evidence="1 2" key="1">
    <citation type="journal article" date="2013" name="PLoS Genet.">
        <title>The genome and development-dependent transcriptomes of Pyronema confluens: a window into fungal evolution.</title>
        <authorList>
            <person name="Traeger S."/>
            <person name="Altegoer F."/>
            <person name="Freitag M."/>
            <person name="Gabaldon T."/>
            <person name="Kempken F."/>
            <person name="Kumar A."/>
            <person name="Marcet-Houben M."/>
            <person name="Poggeler S."/>
            <person name="Stajich J.E."/>
            <person name="Nowrousian M."/>
        </authorList>
    </citation>
    <scope>NUCLEOTIDE SEQUENCE [LARGE SCALE GENOMIC DNA]</scope>
    <source>
        <strain evidence="2">CBS 100304</strain>
        <tissue evidence="1">Vegetative mycelium</tissue>
    </source>
</reference>
<evidence type="ECO:0000313" key="2">
    <source>
        <dbReference type="Proteomes" id="UP000018144"/>
    </source>
</evidence>
<sequence length="192" mass="21617">MLDTDGLLQFPRRSPKVLWIDCQRVDIQSYFYHPVGPEWNGMVKYIVRALLGHRHPKGSAVLRLDPQFPRRSPNVYGHNGLTVGDTRLLWPPTLLRTTASLQDEDTGEPGDVEDIATIWPHTCVFRAITINLDGSQAIFSEFHFVKRLEIEAWVMDSGASTSICSNFDCFLPGSLEHLPSILSTRMGDNHSA</sequence>
<proteinExistence type="predicted"/>
<organism evidence="1 2">
    <name type="scientific">Pyronema omphalodes (strain CBS 100304)</name>
    <name type="common">Pyronema confluens</name>
    <dbReference type="NCBI Taxonomy" id="1076935"/>
    <lineage>
        <taxon>Eukaryota</taxon>
        <taxon>Fungi</taxon>
        <taxon>Dikarya</taxon>
        <taxon>Ascomycota</taxon>
        <taxon>Pezizomycotina</taxon>
        <taxon>Pezizomycetes</taxon>
        <taxon>Pezizales</taxon>
        <taxon>Pyronemataceae</taxon>
        <taxon>Pyronema</taxon>
    </lineage>
</organism>
<dbReference type="OrthoDB" id="2270193at2759"/>